<dbReference type="Gene3D" id="3.40.50.300">
    <property type="entry name" value="P-loop containing nucleotide triphosphate hydrolases"/>
    <property type="match status" value="1"/>
</dbReference>
<keyword evidence="3" id="KW-1185">Reference proteome</keyword>
<dbReference type="PANTHER" id="PTHR43514">
    <property type="entry name" value="ABC TRANSPORTER I FAMILY MEMBER 10"/>
    <property type="match status" value="1"/>
</dbReference>
<evidence type="ECO:0000256" key="1">
    <source>
        <dbReference type="SAM" id="MobiDB-lite"/>
    </source>
</evidence>
<dbReference type="SUPFAM" id="SSF52540">
    <property type="entry name" value="P-loop containing nucleoside triphosphate hydrolases"/>
    <property type="match status" value="1"/>
</dbReference>
<dbReference type="InterPro" id="IPR027417">
    <property type="entry name" value="P-loop_NTPase"/>
</dbReference>
<dbReference type="PANTHER" id="PTHR43514:SF10">
    <property type="entry name" value="MOLYBDENUM IMPORT ATP-BINDING PROTEIN MODC 2"/>
    <property type="match status" value="1"/>
</dbReference>
<protein>
    <recommendedName>
        <fullName evidence="4">ABC transporter domain-containing protein</fullName>
    </recommendedName>
</protein>
<evidence type="ECO:0000313" key="3">
    <source>
        <dbReference type="Proteomes" id="UP000052023"/>
    </source>
</evidence>
<organism evidence="2 3">
    <name type="scientific">Bradyrhizobium retamae</name>
    <dbReference type="NCBI Taxonomy" id="1300035"/>
    <lineage>
        <taxon>Bacteria</taxon>
        <taxon>Pseudomonadati</taxon>
        <taxon>Pseudomonadota</taxon>
        <taxon>Alphaproteobacteria</taxon>
        <taxon>Hyphomicrobiales</taxon>
        <taxon>Nitrobacteraceae</taxon>
        <taxon>Bradyrhizobium</taxon>
    </lineage>
</organism>
<dbReference type="RefSeq" id="WP_057841928.1">
    <property type="nucleotide sequence ID" value="NZ_LLYA01000023.1"/>
</dbReference>
<evidence type="ECO:0008006" key="4">
    <source>
        <dbReference type="Google" id="ProtNLM"/>
    </source>
</evidence>
<sequence>MRRRNALRRPEPEPEPIEHDEVVELRGIAPLLDRSPSHLSGGERQRVPIGQAVSHPGMLVMVEPLAALHRCSLGVVGELFNAIDKNRARTRLFSGTIIIVIRLL</sequence>
<gene>
    <name evidence="2" type="ORF">CQ13_38525</name>
</gene>
<name>A0A0R3NBU4_9BRAD</name>
<dbReference type="AlphaFoldDB" id="A0A0R3NBU4"/>
<evidence type="ECO:0000313" key="2">
    <source>
        <dbReference type="EMBL" id="KRR29601.1"/>
    </source>
</evidence>
<feature type="compositionally biased region" description="Basic and acidic residues" evidence="1">
    <location>
        <begin position="8"/>
        <end position="20"/>
    </location>
</feature>
<comment type="caution">
    <text evidence="2">The sequence shown here is derived from an EMBL/GenBank/DDBJ whole genome shotgun (WGS) entry which is preliminary data.</text>
</comment>
<reference evidence="2 3" key="1">
    <citation type="submission" date="2014-03" db="EMBL/GenBank/DDBJ databases">
        <title>Bradyrhizobium valentinum sp. nov., isolated from effective nodules of Lupinus mariae-josephae, a lupine endemic of basic-lime soils in Eastern Spain.</title>
        <authorList>
            <person name="Duran D."/>
            <person name="Rey L."/>
            <person name="Navarro A."/>
            <person name="Busquets A."/>
            <person name="Imperial J."/>
            <person name="Ruiz-Argueso T."/>
        </authorList>
    </citation>
    <scope>NUCLEOTIDE SEQUENCE [LARGE SCALE GENOMIC DNA]</scope>
    <source>
        <strain evidence="2 3">Ro19</strain>
    </source>
</reference>
<feature type="region of interest" description="Disordered" evidence="1">
    <location>
        <begin position="1"/>
        <end position="20"/>
    </location>
</feature>
<accession>A0A0R3NBU4</accession>
<dbReference type="EMBL" id="LLYA01000023">
    <property type="protein sequence ID" value="KRR29601.1"/>
    <property type="molecule type" value="Genomic_DNA"/>
</dbReference>
<proteinExistence type="predicted"/>
<dbReference type="InterPro" id="IPR050334">
    <property type="entry name" value="Molybdenum_import_ModC"/>
</dbReference>
<dbReference type="OrthoDB" id="9802264at2"/>
<dbReference type="Proteomes" id="UP000052023">
    <property type="component" value="Unassembled WGS sequence"/>
</dbReference>